<dbReference type="CDD" id="cd05826">
    <property type="entry name" value="Sortase_B"/>
    <property type="match status" value="1"/>
</dbReference>
<evidence type="ECO:0000313" key="5">
    <source>
        <dbReference type="Proteomes" id="UP000442619"/>
    </source>
</evidence>
<dbReference type="SUPFAM" id="SSF63817">
    <property type="entry name" value="Sortase"/>
    <property type="match status" value="1"/>
</dbReference>
<name>A0A844FXE4_9FIRM</name>
<dbReference type="Gene3D" id="2.40.260.10">
    <property type="entry name" value="Sortase"/>
    <property type="match status" value="1"/>
</dbReference>
<gene>
    <name evidence="4" type="ORF">FYJ79_11790</name>
</gene>
<dbReference type="Proteomes" id="UP000442619">
    <property type="component" value="Unassembled WGS sequence"/>
</dbReference>
<dbReference type="GO" id="GO:0016787">
    <property type="term" value="F:hydrolase activity"/>
    <property type="evidence" value="ECO:0007669"/>
    <property type="project" value="UniProtKB-KW"/>
</dbReference>
<evidence type="ECO:0000256" key="1">
    <source>
        <dbReference type="ARBA" id="ARBA00022801"/>
    </source>
</evidence>
<dbReference type="InterPro" id="IPR023365">
    <property type="entry name" value="Sortase_dom-sf"/>
</dbReference>
<proteinExistence type="predicted"/>
<feature type="active site" description="Proton donor/acceptor" evidence="2">
    <location>
        <position position="135"/>
    </location>
</feature>
<keyword evidence="3" id="KW-0812">Transmembrane</keyword>
<keyword evidence="1" id="KW-0378">Hydrolase</keyword>
<protein>
    <submittedName>
        <fullName evidence="4">Class B sortase</fullName>
    </submittedName>
</protein>
<feature type="active site" description="Acyl-thioester intermediate" evidence="2">
    <location>
        <position position="226"/>
    </location>
</feature>
<dbReference type="Pfam" id="PF04203">
    <property type="entry name" value="Sortase"/>
    <property type="match status" value="1"/>
</dbReference>
<evidence type="ECO:0000256" key="3">
    <source>
        <dbReference type="SAM" id="Phobius"/>
    </source>
</evidence>
<dbReference type="InterPro" id="IPR009835">
    <property type="entry name" value="SrtB"/>
</dbReference>
<comment type="caution">
    <text evidence="4">The sequence shown here is derived from an EMBL/GenBank/DDBJ whole genome shotgun (WGS) entry which is preliminary data.</text>
</comment>
<dbReference type="EMBL" id="VUNM01000047">
    <property type="protein sequence ID" value="MST90236.1"/>
    <property type="molecule type" value="Genomic_DNA"/>
</dbReference>
<dbReference type="AlphaFoldDB" id="A0A844FXE4"/>
<reference evidence="4 5" key="1">
    <citation type="submission" date="2019-08" db="EMBL/GenBank/DDBJ databases">
        <title>In-depth cultivation of the pig gut microbiome towards novel bacterial diversity and tailored functional studies.</title>
        <authorList>
            <person name="Wylensek D."/>
            <person name="Hitch T.C.A."/>
            <person name="Clavel T."/>
        </authorList>
    </citation>
    <scope>NUCLEOTIDE SEQUENCE [LARGE SCALE GENOMIC DNA]</scope>
    <source>
        <strain evidence="4 5">CA-Schmier-601-WT-3</strain>
    </source>
</reference>
<evidence type="ECO:0000256" key="2">
    <source>
        <dbReference type="PIRSR" id="PIRSR605754-1"/>
    </source>
</evidence>
<organism evidence="4 5">
    <name type="scientific">Sharpea porci</name>
    <dbReference type="NCBI Taxonomy" id="2652286"/>
    <lineage>
        <taxon>Bacteria</taxon>
        <taxon>Bacillati</taxon>
        <taxon>Bacillota</taxon>
        <taxon>Erysipelotrichia</taxon>
        <taxon>Erysipelotrichales</taxon>
        <taxon>Coprobacillaceae</taxon>
        <taxon>Sharpea</taxon>
    </lineage>
</organism>
<keyword evidence="5" id="KW-1185">Reference proteome</keyword>
<dbReference type="RefSeq" id="WP_154518774.1">
    <property type="nucleotide sequence ID" value="NZ_VUNM01000047.1"/>
</dbReference>
<evidence type="ECO:0000313" key="4">
    <source>
        <dbReference type="EMBL" id="MST90236.1"/>
    </source>
</evidence>
<dbReference type="InterPro" id="IPR005754">
    <property type="entry name" value="Sortase"/>
</dbReference>
<accession>A0A844FXE4</accession>
<sequence>MMPKKKESLLEKLHEYDGRTSEQRIYVIVNHVVDFFITAVIVIALILGGYSIYISQRQLHNAQAGYLGYTMEQLGAVGWITIDHTDINYPVMQGESNTDYLNKNPLGQISVSGSIFLDSACASDFSDPYNIIYGHHMVQGKMFGALDDFQDFSYLKKHTTGQLKTRNGVKYKLHIFACISVSAKNTTVFDVTRKDKDAVEKLAEEKAKGKILDFDSSDRLVALSTCQDVESMDRTVVLATIS</sequence>
<keyword evidence="3" id="KW-0472">Membrane</keyword>
<feature type="transmembrane region" description="Helical" evidence="3">
    <location>
        <begin position="32"/>
        <end position="53"/>
    </location>
</feature>
<keyword evidence="3" id="KW-1133">Transmembrane helix</keyword>